<comment type="caution">
    <text evidence="7">The sequence shown here is derived from an EMBL/GenBank/DDBJ whole genome shotgun (WGS) entry which is preliminary data.</text>
</comment>
<evidence type="ECO:0000256" key="4">
    <source>
        <dbReference type="ARBA" id="ARBA00023136"/>
    </source>
</evidence>
<comment type="subcellular location">
    <subcellularLocation>
        <location evidence="1">Endomembrane system</location>
        <topology evidence="1">Multi-pass membrane protein</topology>
    </subcellularLocation>
</comment>
<protein>
    <submittedName>
        <fullName evidence="7">DUF202 domain-containing protein</fullName>
    </submittedName>
</protein>
<evidence type="ECO:0000313" key="8">
    <source>
        <dbReference type="Proteomes" id="UP001151088"/>
    </source>
</evidence>
<evidence type="ECO:0000313" key="7">
    <source>
        <dbReference type="EMBL" id="MCS0493745.1"/>
    </source>
</evidence>
<dbReference type="GO" id="GO:0012505">
    <property type="term" value="C:endomembrane system"/>
    <property type="evidence" value="ECO:0007669"/>
    <property type="project" value="UniProtKB-SubCell"/>
</dbReference>
<dbReference type="Proteomes" id="UP001151088">
    <property type="component" value="Unassembled WGS sequence"/>
</dbReference>
<name>A0A9X2T0E2_9HYPH</name>
<reference evidence="7" key="1">
    <citation type="submission" date="2022-08" db="EMBL/GenBank/DDBJ databases">
        <authorList>
            <person name="Li F."/>
        </authorList>
    </citation>
    <scope>NUCLEOTIDE SEQUENCE</scope>
    <source>
        <strain evidence="7">MQZ15Z-1</strain>
    </source>
</reference>
<gene>
    <name evidence="7" type="ORF">NVS89_01455</name>
</gene>
<dbReference type="EMBL" id="JANTHZ010000001">
    <property type="protein sequence ID" value="MCS0493745.1"/>
    <property type="molecule type" value="Genomic_DNA"/>
</dbReference>
<feature type="domain" description="DUF202" evidence="6">
    <location>
        <begin position="18"/>
        <end position="74"/>
    </location>
</feature>
<keyword evidence="3 5" id="KW-1133">Transmembrane helix</keyword>
<feature type="transmembrane region" description="Helical" evidence="5">
    <location>
        <begin position="27"/>
        <end position="45"/>
    </location>
</feature>
<feature type="transmembrane region" description="Helical" evidence="5">
    <location>
        <begin position="95"/>
        <end position="119"/>
    </location>
</feature>
<evidence type="ECO:0000256" key="3">
    <source>
        <dbReference type="ARBA" id="ARBA00022989"/>
    </source>
</evidence>
<dbReference type="InterPro" id="IPR003807">
    <property type="entry name" value="DUF202"/>
</dbReference>
<proteinExistence type="predicted"/>
<evidence type="ECO:0000259" key="6">
    <source>
        <dbReference type="Pfam" id="PF02656"/>
    </source>
</evidence>
<keyword evidence="4 5" id="KW-0472">Membrane</keyword>
<feature type="transmembrane region" description="Helical" evidence="5">
    <location>
        <begin position="57"/>
        <end position="75"/>
    </location>
</feature>
<accession>A0A9X2T0E2</accession>
<keyword evidence="8" id="KW-1185">Reference proteome</keyword>
<sequence>MARDHELKSMAGDGELKDRGLQPERTALSWSRTGFLALLVTALLGRAGTSAADAIELALTLILAPMAGLFLYRGFSIPLAGHEERDDVAGRQRTMLFVGLGIATIAGLQVLECCLRIAAMIGG</sequence>
<evidence type="ECO:0000256" key="5">
    <source>
        <dbReference type="SAM" id="Phobius"/>
    </source>
</evidence>
<dbReference type="RefSeq" id="WP_258730695.1">
    <property type="nucleotide sequence ID" value="NZ_JANTHZ010000001.1"/>
</dbReference>
<evidence type="ECO:0000256" key="2">
    <source>
        <dbReference type="ARBA" id="ARBA00022692"/>
    </source>
</evidence>
<dbReference type="AlphaFoldDB" id="A0A9X2T0E2"/>
<evidence type="ECO:0000256" key="1">
    <source>
        <dbReference type="ARBA" id="ARBA00004127"/>
    </source>
</evidence>
<dbReference type="Pfam" id="PF02656">
    <property type="entry name" value="DUF202"/>
    <property type="match status" value="1"/>
</dbReference>
<keyword evidence="2 5" id="KW-0812">Transmembrane</keyword>
<organism evidence="7 8">
    <name type="scientific">Ancylobacter mangrovi</name>
    <dbReference type="NCBI Taxonomy" id="2972472"/>
    <lineage>
        <taxon>Bacteria</taxon>
        <taxon>Pseudomonadati</taxon>
        <taxon>Pseudomonadota</taxon>
        <taxon>Alphaproteobacteria</taxon>
        <taxon>Hyphomicrobiales</taxon>
        <taxon>Xanthobacteraceae</taxon>
        <taxon>Ancylobacter</taxon>
    </lineage>
</organism>